<comment type="caution">
    <text evidence="1">The sequence shown here is derived from an EMBL/GenBank/DDBJ whole genome shotgun (WGS) entry which is preliminary data.</text>
</comment>
<dbReference type="EMBL" id="JFHC01000037">
    <property type="protein sequence ID" value="KDR40704.1"/>
    <property type="molecule type" value="Genomic_DNA"/>
</dbReference>
<name>A0A069PLD1_9BURK</name>
<evidence type="ECO:0000313" key="1">
    <source>
        <dbReference type="EMBL" id="KDR40704.1"/>
    </source>
</evidence>
<dbReference type="AlphaFoldDB" id="A0A069PLD1"/>
<accession>A0A069PLD1</accession>
<protein>
    <submittedName>
        <fullName evidence="1">Uncharacterized protein</fullName>
    </submittedName>
</protein>
<dbReference type="Proteomes" id="UP000027466">
    <property type="component" value="Unassembled WGS sequence"/>
</dbReference>
<organism evidence="1 2">
    <name type="scientific">Caballeronia glathei</name>
    <dbReference type="NCBI Taxonomy" id="60547"/>
    <lineage>
        <taxon>Bacteria</taxon>
        <taxon>Pseudomonadati</taxon>
        <taxon>Pseudomonadota</taxon>
        <taxon>Betaproteobacteria</taxon>
        <taxon>Burkholderiales</taxon>
        <taxon>Burkholderiaceae</taxon>
        <taxon>Caballeronia</taxon>
    </lineage>
</organism>
<gene>
    <name evidence="1" type="ORF">BG61_23605</name>
</gene>
<sequence>MAANSAPCFEVALVWPVPREVPIGNTPYAVYDRERHELYRGRTDAQGIAHICVAQLPTDATLQTDPDGPGSDDPIRIFPDCL</sequence>
<proteinExistence type="predicted"/>
<dbReference type="RefSeq" id="WP_129572088.1">
    <property type="nucleotide sequence ID" value="NZ_CADFFX010000014.1"/>
</dbReference>
<evidence type="ECO:0000313" key="2">
    <source>
        <dbReference type="Proteomes" id="UP000027466"/>
    </source>
</evidence>
<reference evidence="1 2" key="1">
    <citation type="submission" date="2014-03" db="EMBL/GenBank/DDBJ databases">
        <title>Draft Genome Sequences of Four Burkholderia Strains.</title>
        <authorList>
            <person name="Liu X.Y."/>
            <person name="Li C.X."/>
            <person name="Xu J.H."/>
        </authorList>
    </citation>
    <scope>NUCLEOTIDE SEQUENCE [LARGE SCALE GENOMIC DNA]</scope>
    <source>
        <strain evidence="1 2">DSM 50014</strain>
    </source>
</reference>
<dbReference type="STRING" id="60547.GCA_000751215_01726"/>
<keyword evidence="2" id="KW-1185">Reference proteome</keyword>